<keyword evidence="2" id="KW-0325">Glycoprotein</keyword>
<protein>
    <submittedName>
        <fullName evidence="3">Polysaccharide lyase family 1 protein</fullName>
    </submittedName>
</protein>
<comment type="caution">
    <text evidence="3">The sequence shown here is derived from an EMBL/GenBank/DDBJ whole genome shotgun (WGS) entry which is preliminary data.</text>
</comment>
<dbReference type="PANTHER" id="PTHR42970">
    <property type="entry name" value="PECTATE LYASE C-RELATED"/>
    <property type="match status" value="1"/>
</dbReference>
<dbReference type="RefSeq" id="WP_394400906.1">
    <property type="nucleotide sequence ID" value="NZ_JBIGHW010000014.1"/>
</dbReference>
<dbReference type="InterPro" id="IPR012334">
    <property type="entry name" value="Pectin_lyas_fold"/>
</dbReference>
<gene>
    <name evidence="3" type="ORF">ACG0Z3_20060</name>
</gene>
<dbReference type="PANTHER" id="PTHR42970:SF1">
    <property type="entry name" value="PECTATE LYASE C-RELATED"/>
    <property type="match status" value="1"/>
</dbReference>
<reference evidence="3 4" key="1">
    <citation type="submission" date="2024-08" db="EMBL/GenBank/DDBJ databases">
        <authorList>
            <person name="Lu H."/>
        </authorList>
    </citation>
    <scope>NUCLEOTIDE SEQUENCE [LARGE SCALE GENOMIC DNA]</scope>
    <source>
        <strain evidence="3 4">LKC17W</strain>
    </source>
</reference>
<sequence>MPAFPGAEGEGAVSQGGRGGRAIYVTTLADDGPGSLRAAVEAGGPRTVVFAVSGTIALKKPLRITEGRITIAGQTAPGDGITLRDHPLMIDADDVVVRFIRSRLGDEANADDDAISVGSGQRIILDHVSTSWSSDESLSVSVARSDLGRPAYQHVTVQWSLIGESLNCNTAKKGACHGFGSLLRGAHGTRLSMHHNLWAHHQDRMPRPGNYLTPDKDKLGGFYDLRANVFYNWGTERSGYNLDRHGERASYNFVGNVYLRGPSSKGAFAFEESNPGARAFFAWNSMDGQLPADPWALVRAHKGHLPAGLPLGYQQPGPFRLAPVTVEAPNRTLARVLDGVGASLVRDAVDLRIIEDVRQRRGKLINSQTEVGGWPVLQSRPAPLDSDGDGMPDAWETKQGLNPRDASDAAHVDPATGYTQLERYLNGLVAHLPGATAAEPRPDLSFVAQEPFRKAKQALDTSSITTAHEARVIGEAITPIMRLLVAGSYVDLPNSVSREVLTEHGRSVLRQLPMSRQSQRLGVARVGGWQVCGDDRLSFTAIHHDLFRQNPQAQSYLFRKVDGAWRFDDHTLIGVDETCR</sequence>
<keyword evidence="1" id="KW-0479">Metal-binding</keyword>
<evidence type="ECO:0000256" key="2">
    <source>
        <dbReference type="ARBA" id="ARBA00023180"/>
    </source>
</evidence>
<keyword evidence="3" id="KW-0456">Lyase</keyword>
<keyword evidence="4" id="KW-1185">Reference proteome</keyword>
<organism evidence="3 4">
    <name type="scientific">Pelomonas margarita</name>
    <dbReference type="NCBI Taxonomy" id="3299031"/>
    <lineage>
        <taxon>Bacteria</taxon>
        <taxon>Pseudomonadati</taxon>
        <taxon>Pseudomonadota</taxon>
        <taxon>Betaproteobacteria</taxon>
        <taxon>Burkholderiales</taxon>
        <taxon>Sphaerotilaceae</taxon>
        <taxon>Roseateles</taxon>
    </lineage>
</organism>
<evidence type="ECO:0000313" key="3">
    <source>
        <dbReference type="EMBL" id="MFG6442992.1"/>
    </source>
</evidence>
<dbReference type="InterPro" id="IPR052063">
    <property type="entry name" value="Polysaccharide_Lyase_1"/>
</dbReference>
<evidence type="ECO:0000256" key="1">
    <source>
        <dbReference type="ARBA" id="ARBA00022723"/>
    </source>
</evidence>
<name>A0ABW7FNS8_9BURK</name>
<proteinExistence type="predicted"/>
<dbReference type="Proteomes" id="UP001606301">
    <property type="component" value="Unassembled WGS sequence"/>
</dbReference>
<dbReference type="InterPro" id="IPR011050">
    <property type="entry name" value="Pectin_lyase_fold/virulence"/>
</dbReference>
<dbReference type="SUPFAM" id="SSF51126">
    <property type="entry name" value="Pectin lyase-like"/>
    <property type="match status" value="1"/>
</dbReference>
<dbReference type="EMBL" id="JBIGHW010000014">
    <property type="protein sequence ID" value="MFG6442992.1"/>
    <property type="molecule type" value="Genomic_DNA"/>
</dbReference>
<dbReference type="GO" id="GO:0016829">
    <property type="term" value="F:lyase activity"/>
    <property type="evidence" value="ECO:0007669"/>
    <property type="project" value="UniProtKB-KW"/>
</dbReference>
<dbReference type="Gene3D" id="2.160.20.10">
    <property type="entry name" value="Single-stranded right-handed beta-helix, Pectin lyase-like"/>
    <property type="match status" value="1"/>
</dbReference>
<evidence type="ECO:0000313" key="4">
    <source>
        <dbReference type="Proteomes" id="UP001606301"/>
    </source>
</evidence>
<accession>A0ABW7FNS8</accession>